<sequence>MNEHAQPGPGKAPEAVIRPTRFSILWVIPVLAILISGWLAWQHFANTGPRIVIAFDTADGIVPGQTEVKLKAVDLGVVKDVTLSPNMSHVLVTVQMNARSAPLMTTHGRFWVVRPRINGASITGLDTLFTGAYIAFDPGPPGGERTDHFIGLENPPGIRSDQPGAIYWLVSPELDSLGPGSPVFYRDLNVGEVVGYTMPPGGVGPILLQVFVRAPYDHYLRADSRFWNVSGIQVGFGPGGLAVRLQSLQALFSGGVAFGEPTPLFGVPSPPAKPNTVFRLYASHTEADNTAYRQRLRVATYVDSSVGGLTKGSRVTMFGLQVGVVTGVHMDLGPDGRQPPRVRVDMVIEPGRVLQDDTDSTSKDYALLADFVHHGLHASVQNVSFLTGESMIALAFTHNGKPGHMTWQDGVAIVPSEPGGMDGVLQSVSSIANKISEMPLTQIGNHLNELLEHSDQRVKSPQVTQAIAALRGSLVALNRLLDNADDHLPKLMNALDSTLASARVLLNSYGGDSDFHHDLQALVIQLTQLARSMRLTANYIDHHPSALLVGRHD</sequence>
<dbReference type="PANTHER" id="PTHR30462:SF0">
    <property type="entry name" value="INTERMEMBRANE TRANSPORT PROTEIN YEBT"/>
    <property type="match status" value="1"/>
</dbReference>
<evidence type="ECO:0000313" key="9">
    <source>
        <dbReference type="EMBL" id="TPW34541.1"/>
    </source>
</evidence>
<evidence type="ECO:0000313" key="10">
    <source>
        <dbReference type="Proteomes" id="UP000315037"/>
    </source>
</evidence>
<keyword evidence="2" id="KW-1003">Cell membrane</keyword>
<feature type="domain" description="Mce/MlaD" evidence="8">
    <location>
        <begin position="300"/>
        <end position="395"/>
    </location>
</feature>
<evidence type="ECO:0000256" key="5">
    <source>
        <dbReference type="ARBA" id="ARBA00022989"/>
    </source>
</evidence>
<evidence type="ECO:0000259" key="8">
    <source>
        <dbReference type="Pfam" id="PF02470"/>
    </source>
</evidence>
<reference evidence="9 10" key="1">
    <citation type="submission" date="2019-03" db="EMBL/GenBank/DDBJ databases">
        <title>The complete genome sequence of Neokomagataea sp. Jb2 NBRC113641.</title>
        <authorList>
            <person name="Chua K.-O."/>
            <person name="Chan K.-G."/>
            <person name="See-Too W.-S."/>
        </authorList>
    </citation>
    <scope>NUCLEOTIDE SEQUENCE [LARGE SCALE GENOMIC DNA]</scope>
    <source>
        <strain evidence="9 10">Jb2</strain>
    </source>
</reference>
<dbReference type="PANTHER" id="PTHR30462">
    <property type="entry name" value="INTERMEMBRANE TRANSPORT PROTEIN PQIB-RELATED"/>
    <property type="match status" value="1"/>
</dbReference>
<evidence type="ECO:0000256" key="4">
    <source>
        <dbReference type="ARBA" id="ARBA00022692"/>
    </source>
</evidence>
<keyword evidence="4 7" id="KW-0812">Transmembrane</keyword>
<dbReference type="InterPro" id="IPR051800">
    <property type="entry name" value="PqiA-PqiB_transport"/>
</dbReference>
<protein>
    <submittedName>
        <fullName evidence="9">MCE family protein</fullName>
    </submittedName>
</protein>
<feature type="transmembrane region" description="Helical" evidence="7">
    <location>
        <begin position="21"/>
        <end position="41"/>
    </location>
</feature>
<dbReference type="AlphaFoldDB" id="A0A506UMG9"/>
<keyword evidence="5 7" id="KW-1133">Transmembrane helix</keyword>
<dbReference type="RefSeq" id="WP_141452144.1">
    <property type="nucleotide sequence ID" value="NZ_CP038143.1"/>
</dbReference>
<keyword evidence="3" id="KW-0997">Cell inner membrane</keyword>
<evidence type="ECO:0000256" key="6">
    <source>
        <dbReference type="ARBA" id="ARBA00023136"/>
    </source>
</evidence>
<dbReference type="EMBL" id="SORZ01000002">
    <property type="protein sequence ID" value="TPW34541.1"/>
    <property type="molecule type" value="Genomic_DNA"/>
</dbReference>
<keyword evidence="6 7" id="KW-0472">Membrane</keyword>
<dbReference type="Pfam" id="PF02470">
    <property type="entry name" value="MlaD"/>
    <property type="match status" value="2"/>
</dbReference>
<evidence type="ECO:0000256" key="3">
    <source>
        <dbReference type="ARBA" id="ARBA00022519"/>
    </source>
</evidence>
<feature type="domain" description="Mce/MlaD" evidence="8">
    <location>
        <begin position="48"/>
        <end position="139"/>
    </location>
</feature>
<evidence type="ECO:0000256" key="7">
    <source>
        <dbReference type="SAM" id="Phobius"/>
    </source>
</evidence>
<dbReference type="GO" id="GO:0005886">
    <property type="term" value="C:plasma membrane"/>
    <property type="evidence" value="ECO:0007669"/>
    <property type="project" value="UniProtKB-SubCell"/>
</dbReference>
<comment type="subcellular location">
    <subcellularLocation>
        <location evidence="1">Cell inner membrane</location>
    </subcellularLocation>
</comment>
<dbReference type="InterPro" id="IPR003399">
    <property type="entry name" value="Mce/MlaD"/>
</dbReference>
<gene>
    <name evidence="9" type="ORF">E3202_05975</name>
</gene>
<comment type="caution">
    <text evidence="9">The sequence shown here is derived from an EMBL/GenBank/DDBJ whole genome shotgun (WGS) entry which is preliminary data.</text>
</comment>
<keyword evidence="10" id="KW-1185">Reference proteome</keyword>
<name>A0A506UMG9_9PROT</name>
<accession>A0A506UMG9</accession>
<dbReference type="Proteomes" id="UP000315037">
    <property type="component" value="Unassembled WGS sequence"/>
</dbReference>
<evidence type="ECO:0000256" key="1">
    <source>
        <dbReference type="ARBA" id="ARBA00004533"/>
    </source>
</evidence>
<dbReference type="OrthoDB" id="9806984at2"/>
<evidence type="ECO:0000256" key="2">
    <source>
        <dbReference type="ARBA" id="ARBA00022475"/>
    </source>
</evidence>
<organism evidence="9 10">
    <name type="scientific">Oecophyllibacter saccharovorans</name>
    <dbReference type="NCBI Taxonomy" id="2558360"/>
    <lineage>
        <taxon>Bacteria</taxon>
        <taxon>Pseudomonadati</taxon>
        <taxon>Pseudomonadota</taxon>
        <taxon>Alphaproteobacteria</taxon>
        <taxon>Acetobacterales</taxon>
        <taxon>Acetobacteraceae</taxon>
        <taxon>Oecophyllibacter</taxon>
    </lineage>
</organism>
<proteinExistence type="predicted"/>